<dbReference type="Proteomes" id="UP000335636">
    <property type="component" value="Unassembled WGS sequence"/>
</dbReference>
<proteinExistence type="predicted"/>
<evidence type="ECO:0000313" key="2">
    <source>
        <dbReference type="Proteomes" id="UP000335636"/>
    </source>
</evidence>
<dbReference type="PANTHER" id="PTHR11475:SF60">
    <property type="entry name" value="THYROID PEROXIDASE"/>
    <property type="match status" value="1"/>
</dbReference>
<dbReference type="InterPro" id="IPR037120">
    <property type="entry name" value="Haem_peroxidase_sf_animal"/>
</dbReference>
<dbReference type="GO" id="GO:0020037">
    <property type="term" value="F:heme binding"/>
    <property type="evidence" value="ECO:0007669"/>
    <property type="project" value="InterPro"/>
</dbReference>
<organism evidence="1 2">
    <name type="scientific">Marmota monax</name>
    <name type="common">Woodchuck</name>
    <dbReference type="NCBI Taxonomy" id="9995"/>
    <lineage>
        <taxon>Eukaryota</taxon>
        <taxon>Metazoa</taxon>
        <taxon>Chordata</taxon>
        <taxon>Craniata</taxon>
        <taxon>Vertebrata</taxon>
        <taxon>Euteleostomi</taxon>
        <taxon>Mammalia</taxon>
        <taxon>Eutheria</taxon>
        <taxon>Euarchontoglires</taxon>
        <taxon>Glires</taxon>
        <taxon>Rodentia</taxon>
        <taxon>Sciuromorpha</taxon>
        <taxon>Sciuridae</taxon>
        <taxon>Xerinae</taxon>
        <taxon>Marmotini</taxon>
        <taxon>Marmota</taxon>
    </lineage>
</organism>
<keyword evidence="2" id="KW-1185">Reference proteome</keyword>
<name>A0A5E4C792_MARMO</name>
<sequence>MECGSQTSSVGCCLTTNHSHLTQVREVTRQVIQVSNEAVTEDDQYSDFLTVWGQYIDHDMALTPQSTSSTASWGGANCQLTCESRGPCFPIQALLVPVGRTPCLYVRASTCTVPAGVNAQATAGRGLVEYQDDRPGGLALLEPTNVLKRGPGPEVTRVSPLAQLSFNTSLAAGTACLPFYRSSAACGTGEQGALFGNLSMANPRQQMNALTSFLDASTVYGSSPSAEKQLRNWTSAMGLLRVNTRHQDAGRAYLPFVPQRAPAACAPAPGASRAARAPCFLAGDGRASEVPALAALHTLWLREHNRLAVELKALNAHWSADTVYQEARKVVGALHQVRTLSAWASEPGWAIWASQI</sequence>
<dbReference type="AlphaFoldDB" id="A0A5E4C792"/>
<dbReference type="PANTHER" id="PTHR11475">
    <property type="entry name" value="OXIDASE/PEROXIDASE"/>
    <property type="match status" value="1"/>
</dbReference>
<protein>
    <submittedName>
        <fullName evidence="1">Uncharacterized protein</fullName>
    </submittedName>
</protein>
<dbReference type="GO" id="GO:0005615">
    <property type="term" value="C:extracellular space"/>
    <property type="evidence" value="ECO:0007669"/>
    <property type="project" value="TreeGrafter"/>
</dbReference>
<dbReference type="SUPFAM" id="SSF48113">
    <property type="entry name" value="Heme-dependent peroxidases"/>
    <property type="match status" value="2"/>
</dbReference>
<dbReference type="Pfam" id="PF03098">
    <property type="entry name" value="An_peroxidase"/>
    <property type="match status" value="2"/>
</dbReference>
<dbReference type="EMBL" id="CABDUW010000951">
    <property type="protein sequence ID" value="VTJ77220.1"/>
    <property type="molecule type" value="Genomic_DNA"/>
</dbReference>
<accession>A0A5E4C792</accession>
<dbReference type="GO" id="GO:0004601">
    <property type="term" value="F:peroxidase activity"/>
    <property type="evidence" value="ECO:0007669"/>
    <property type="project" value="InterPro"/>
</dbReference>
<dbReference type="PROSITE" id="PS50292">
    <property type="entry name" value="PEROXIDASE_3"/>
    <property type="match status" value="1"/>
</dbReference>
<gene>
    <name evidence="1" type="ORF">MONAX_5E024392</name>
</gene>
<dbReference type="InterPro" id="IPR019791">
    <property type="entry name" value="Haem_peroxidase_animal"/>
</dbReference>
<dbReference type="Gene3D" id="1.10.640.10">
    <property type="entry name" value="Haem peroxidase domain superfamily, animal type"/>
    <property type="match status" value="2"/>
</dbReference>
<comment type="caution">
    <text evidence="1">The sequence shown here is derived from an EMBL/GenBank/DDBJ whole genome shotgun (WGS) entry which is preliminary data.</text>
</comment>
<dbReference type="GO" id="GO:0006979">
    <property type="term" value="P:response to oxidative stress"/>
    <property type="evidence" value="ECO:0007669"/>
    <property type="project" value="InterPro"/>
</dbReference>
<reference evidence="1" key="1">
    <citation type="submission" date="2019-04" db="EMBL/GenBank/DDBJ databases">
        <authorList>
            <person name="Alioto T."/>
            <person name="Alioto T."/>
        </authorList>
    </citation>
    <scope>NUCLEOTIDE SEQUENCE [LARGE SCALE GENOMIC DNA]</scope>
</reference>
<evidence type="ECO:0000313" key="1">
    <source>
        <dbReference type="EMBL" id="VTJ77220.1"/>
    </source>
</evidence>
<dbReference type="InterPro" id="IPR010255">
    <property type="entry name" value="Haem_peroxidase_sf"/>
</dbReference>